<accession>V2XGW9</accession>
<evidence type="ECO:0000313" key="1">
    <source>
        <dbReference type="EMBL" id="ESK98453.1"/>
    </source>
</evidence>
<reference evidence="1 2" key="1">
    <citation type="journal article" date="2014" name="BMC Genomics">
        <title>Genome and secretome analysis of the hemibiotrophic fungal pathogen, Moniliophthora roreri, which causes frosty pod rot disease of cacao: mechanisms of the biotrophic and necrotrophic phases.</title>
        <authorList>
            <person name="Meinhardt L.W."/>
            <person name="Costa G.G.L."/>
            <person name="Thomazella D.P.T."/>
            <person name="Teixeira P.J.P.L."/>
            <person name="Carazzolle M.F."/>
            <person name="Schuster S.C."/>
            <person name="Carlson J.E."/>
            <person name="Guiltinan M.J."/>
            <person name="Mieczkowski P."/>
            <person name="Farmer A."/>
            <person name="Ramaraj T."/>
            <person name="Crozier J."/>
            <person name="Davis R.E."/>
            <person name="Shao J."/>
            <person name="Melnick R.L."/>
            <person name="Pereira G.A.G."/>
            <person name="Bailey B.A."/>
        </authorList>
    </citation>
    <scope>NUCLEOTIDE SEQUENCE [LARGE SCALE GENOMIC DNA]</scope>
    <source>
        <strain evidence="1 2">MCA 2997</strain>
    </source>
</reference>
<organism evidence="1 2">
    <name type="scientific">Moniliophthora roreri (strain MCA 2997)</name>
    <name type="common">Cocoa frosty pod rot fungus</name>
    <name type="synonym">Crinipellis roreri</name>
    <dbReference type="NCBI Taxonomy" id="1381753"/>
    <lineage>
        <taxon>Eukaryota</taxon>
        <taxon>Fungi</taxon>
        <taxon>Dikarya</taxon>
        <taxon>Basidiomycota</taxon>
        <taxon>Agaricomycotina</taxon>
        <taxon>Agaricomycetes</taxon>
        <taxon>Agaricomycetidae</taxon>
        <taxon>Agaricales</taxon>
        <taxon>Marasmiineae</taxon>
        <taxon>Marasmiaceae</taxon>
        <taxon>Moniliophthora</taxon>
    </lineage>
</organism>
<dbReference type="HOGENOM" id="CLU_2740606_0_0_1"/>
<proteinExistence type="predicted"/>
<keyword evidence="2" id="KW-1185">Reference proteome</keyword>
<gene>
    <name evidence="1" type="ORF">Moror_203</name>
</gene>
<sequence length="71" mass="8518">MTPSYNVQSNHDLVIRTIRKTRRFHPYARPTSITAEEMFFWLGLYEQKLLKLHELPPAVQYLINVIDHLYC</sequence>
<name>V2XGW9_MONRO</name>
<dbReference type="Proteomes" id="UP000017559">
    <property type="component" value="Unassembled WGS sequence"/>
</dbReference>
<dbReference type="AlphaFoldDB" id="V2XGW9"/>
<evidence type="ECO:0000313" key="2">
    <source>
        <dbReference type="Proteomes" id="UP000017559"/>
    </source>
</evidence>
<dbReference type="EMBL" id="AWSO01000002">
    <property type="protein sequence ID" value="ESK98453.1"/>
    <property type="molecule type" value="Genomic_DNA"/>
</dbReference>
<protein>
    <submittedName>
        <fullName evidence="1">Uncharacterized protein</fullName>
    </submittedName>
</protein>
<dbReference type="KEGG" id="mrr:Moror_203"/>
<comment type="caution">
    <text evidence="1">The sequence shown here is derived from an EMBL/GenBank/DDBJ whole genome shotgun (WGS) entry which is preliminary data.</text>
</comment>